<dbReference type="Proteomes" id="UP001349262">
    <property type="component" value="Unassembled WGS sequence"/>
</dbReference>
<evidence type="ECO:0000256" key="2">
    <source>
        <dbReference type="ARBA" id="ARBA00022692"/>
    </source>
</evidence>
<evidence type="ECO:0000313" key="8">
    <source>
        <dbReference type="EMBL" id="MEE7456600.1"/>
    </source>
</evidence>
<sequence>MIRFLKALVLLPVAVVVVLLAVANREPVTLSLDPFSPEPLFSVVLPLYAVLFGAVALGILVGGVGSWMSQSKTRRLARYHRREADRFAKEAAELKTFGTPGAEPGYGRVSGQAALPAPAAAR</sequence>
<evidence type="ECO:0000256" key="5">
    <source>
        <dbReference type="SAM" id="MobiDB-lite"/>
    </source>
</evidence>
<dbReference type="EMBL" id="MLBY01000004">
    <property type="protein sequence ID" value="MEE7456600.1"/>
    <property type="molecule type" value="Genomic_DNA"/>
</dbReference>
<feature type="region of interest" description="Disordered" evidence="5">
    <location>
        <begin position="98"/>
        <end position="122"/>
    </location>
</feature>
<accession>A0ABU7T7U1</accession>
<dbReference type="InterPro" id="IPR010445">
    <property type="entry name" value="LapA_dom"/>
</dbReference>
<keyword evidence="1" id="KW-1003">Cell membrane</keyword>
<gene>
    <name evidence="8" type="ORF">MRSR164_07360</name>
</gene>
<evidence type="ECO:0000259" key="7">
    <source>
        <dbReference type="Pfam" id="PF06305"/>
    </source>
</evidence>
<evidence type="ECO:0000256" key="6">
    <source>
        <dbReference type="SAM" id="Phobius"/>
    </source>
</evidence>
<name>A0ABU7T7U1_9HYPH</name>
<keyword evidence="9" id="KW-1185">Reference proteome</keyword>
<keyword evidence="2 6" id="KW-0812">Transmembrane</keyword>
<organism evidence="8 9">
    <name type="scientific">Methylobacterium radiotolerans</name>
    <dbReference type="NCBI Taxonomy" id="31998"/>
    <lineage>
        <taxon>Bacteria</taxon>
        <taxon>Pseudomonadati</taxon>
        <taxon>Pseudomonadota</taxon>
        <taxon>Alphaproteobacteria</taxon>
        <taxon>Hyphomicrobiales</taxon>
        <taxon>Methylobacteriaceae</taxon>
        <taxon>Methylobacterium</taxon>
    </lineage>
</organism>
<evidence type="ECO:0000256" key="1">
    <source>
        <dbReference type="ARBA" id="ARBA00022475"/>
    </source>
</evidence>
<evidence type="ECO:0000256" key="3">
    <source>
        <dbReference type="ARBA" id="ARBA00022989"/>
    </source>
</evidence>
<dbReference type="Pfam" id="PF06305">
    <property type="entry name" value="LapA_dom"/>
    <property type="match status" value="1"/>
</dbReference>
<feature type="domain" description="Lipopolysaccharide assembly protein A" evidence="7">
    <location>
        <begin position="40"/>
        <end position="90"/>
    </location>
</feature>
<feature type="transmembrane region" description="Helical" evidence="6">
    <location>
        <begin position="41"/>
        <end position="68"/>
    </location>
</feature>
<reference evidence="8 9" key="1">
    <citation type="journal article" date="2012" name="Genet. Mol. Biol.">
        <title>Analysis of 16S rRNA and mxaF genes revealing insights into Methylobacterium niche-specific plant association.</title>
        <authorList>
            <person name="Dourado M.N."/>
            <person name="Andreote F.D."/>
            <person name="Dini-Andreote F."/>
            <person name="Conti R."/>
            <person name="Araujo J.M."/>
            <person name="Araujo W.L."/>
        </authorList>
    </citation>
    <scope>NUCLEOTIDE SEQUENCE [LARGE SCALE GENOMIC DNA]</scope>
    <source>
        <strain evidence="8 9">SR1.6/4</strain>
    </source>
</reference>
<evidence type="ECO:0000313" key="9">
    <source>
        <dbReference type="Proteomes" id="UP001349262"/>
    </source>
</evidence>
<evidence type="ECO:0000256" key="4">
    <source>
        <dbReference type="ARBA" id="ARBA00023136"/>
    </source>
</evidence>
<keyword evidence="4 6" id="KW-0472">Membrane</keyword>
<protein>
    <submittedName>
        <fullName evidence="8">GMP synthase</fullName>
    </submittedName>
</protein>
<proteinExistence type="predicted"/>
<comment type="caution">
    <text evidence="8">The sequence shown here is derived from an EMBL/GenBank/DDBJ whole genome shotgun (WGS) entry which is preliminary data.</text>
</comment>
<feature type="compositionally biased region" description="Low complexity" evidence="5">
    <location>
        <begin position="113"/>
        <end position="122"/>
    </location>
</feature>
<keyword evidence="3 6" id="KW-1133">Transmembrane helix</keyword>